<evidence type="ECO:0000256" key="1">
    <source>
        <dbReference type="SAM" id="MobiDB-lite"/>
    </source>
</evidence>
<feature type="compositionally biased region" description="Polar residues" evidence="1">
    <location>
        <begin position="76"/>
        <end position="86"/>
    </location>
</feature>
<evidence type="ECO:0000313" key="2">
    <source>
        <dbReference type="EMBL" id="GAV09358.1"/>
    </source>
</evidence>
<feature type="region of interest" description="Disordered" evidence="1">
    <location>
        <begin position="181"/>
        <end position="247"/>
    </location>
</feature>
<comment type="caution">
    <text evidence="2">The sequence shown here is derived from an EMBL/GenBank/DDBJ whole genome shotgun (WGS) entry which is preliminary data.</text>
</comment>
<dbReference type="EMBL" id="BDGG01000022">
    <property type="protein sequence ID" value="GAV09358.1"/>
    <property type="molecule type" value="Genomic_DNA"/>
</dbReference>
<sequence>MATTVRTRFNGSVPWECCKQKPRQARRRMSTCNYQLSRYNGSSITRCWKHWMESLDSDGEEAQEEDNDGGTERDTSTTAGRQSLQLTAKKAPDSKAVKKPLVKKQKPSRPSTAVQLSITHFLTKKPATSTVGMDDAVTLTGSLQPYRDDPRNKNRTVPEKFAYFQAGKSSYPPGIVCASEVGSGQQKKPVLDKKPSFSLVDRKMNDSKKATADWSGAKTCSAAVPSSRHRKAPKFQPKLKPSPASSR</sequence>
<feature type="region of interest" description="Disordered" evidence="1">
    <location>
        <begin position="58"/>
        <end position="114"/>
    </location>
</feature>
<name>A0A1D1WA85_RAMVA</name>
<dbReference type="AlphaFoldDB" id="A0A1D1WA85"/>
<keyword evidence="3" id="KW-1185">Reference proteome</keyword>
<proteinExistence type="predicted"/>
<reference evidence="2 3" key="1">
    <citation type="journal article" date="2016" name="Nat. Commun.">
        <title>Extremotolerant tardigrade genome and improved radiotolerance of human cultured cells by tardigrade-unique protein.</title>
        <authorList>
            <person name="Hashimoto T."/>
            <person name="Horikawa D.D."/>
            <person name="Saito Y."/>
            <person name="Kuwahara H."/>
            <person name="Kozuka-Hata H."/>
            <person name="Shin-I T."/>
            <person name="Minakuchi Y."/>
            <person name="Ohishi K."/>
            <person name="Motoyama A."/>
            <person name="Aizu T."/>
            <person name="Enomoto A."/>
            <person name="Kondo K."/>
            <person name="Tanaka S."/>
            <person name="Hara Y."/>
            <person name="Koshikawa S."/>
            <person name="Sagara H."/>
            <person name="Miura T."/>
            <person name="Yokobori S."/>
            <person name="Miyagawa K."/>
            <person name="Suzuki Y."/>
            <person name="Kubo T."/>
            <person name="Oyama M."/>
            <person name="Kohara Y."/>
            <person name="Fujiyama A."/>
            <person name="Arakawa K."/>
            <person name="Katayama T."/>
            <person name="Toyoda A."/>
            <person name="Kunieda T."/>
        </authorList>
    </citation>
    <scope>NUCLEOTIDE SEQUENCE [LARGE SCALE GENOMIC DNA]</scope>
    <source>
        <strain evidence="2 3">YOKOZUNA-1</strain>
    </source>
</reference>
<feature type="compositionally biased region" description="Acidic residues" evidence="1">
    <location>
        <begin position="58"/>
        <end position="69"/>
    </location>
</feature>
<protein>
    <submittedName>
        <fullName evidence="2">Uncharacterized protein</fullName>
    </submittedName>
</protein>
<gene>
    <name evidence="2" type="primary">RvY_18912</name>
    <name evidence="2" type="synonym">RvY_18912.1</name>
    <name evidence="2" type="ORF">RvY_18912-1</name>
</gene>
<dbReference type="Proteomes" id="UP000186922">
    <property type="component" value="Unassembled WGS sequence"/>
</dbReference>
<accession>A0A1D1WA85</accession>
<organism evidence="2 3">
    <name type="scientific">Ramazzottius varieornatus</name>
    <name type="common">Water bear</name>
    <name type="synonym">Tardigrade</name>
    <dbReference type="NCBI Taxonomy" id="947166"/>
    <lineage>
        <taxon>Eukaryota</taxon>
        <taxon>Metazoa</taxon>
        <taxon>Ecdysozoa</taxon>
        <taxon>Tardigrada</taxon>
        <taxon>Eutardigrada</taxon>
        <taxon>Parachela</taxon>
        <taxon>Hypsibioidea</taxon>
        <taxon>Ramazzottiidae</taxon>
        <taxon>Ramazzottius</taxon>
    </lineage>
</organism>
<feature type="compositionally biased region" description="Basic and acidic residues" evidence="1">
    <location>
        <begin position="189"/>
        <end position="211"/>
    </location>
</feature>
<evidence type="ECO:0000313" key="3">
    <source>
        <dbReference type="Proteomes" id="UP000186922"/>
    </source>
</evidence>
<feature type="compositionally biased region" description="Basic residues" evidence="1">
    <location>
        <begin position="97"/>
        <end position="107"/>
    </location>
</feature>